<feature type="signal peptide" evidence="1">
    <location>
        <begin position="1"/>
        <end position="20"/>
    </location>
</feature>
<dbReference type="AlphaFoldDB" id="A0A2T6AIR4"/>
<reference evidence="2 3" key="1">
    <citation type="submission" date="2018-04" db="EMBL/GenBank/DDBJ databases">
        <title>Genomic Encyclopedia of Archaeal and Bacterial Type Strains, Phase II (KMG-II): from individual species to whole genera.</title>
        <authorList>
            <person name="Goeker M."/>
        </authorList>
    </citation>
    <scope>NUCLEOTIDE SEQUENCE [LARGE SCALE GENOMIC DNA]</scope>
    <source>
        <strain evidence="2 3">DSM 23082</strain>
    </source>
</reference>
<dbReference type="Proteomes" id="UP000244174">
    <property type="component" value="Unassembled WGS sequence"/>
</dbReference>
<dbReference type="EMBL" id="QBKQ01000002">
    <property type="protein sequence ID" value="PTX43691.1"/>
    <property type="molecule type" value="Genomic_DNA"/>
</dbReference>
<name>A0A2T6AIR4_9FLAO</name>
<sequence>MKFYKLTLALLGMIYLTSCASGYKMIEPQNLDYNSQNVSEKGISLEYRYDLLPKKYAKKEKKSGIKLVAIGLKNNTNKPLTFGRDFKISFENGKSVMLLSQEKVFSKLKQQGAYHLFYLGLTPTNIYTTETSNGYTTSENVFPVGLILGPGLAGYNLLRASSANKKFKKELEEYNLNGEIINPGQEKFGLIGIHSNTYDALKVIYIGNIEEQAESEDTDVE</sequence>
<proteinExistence type="predicted"/>
<evidence type="ECO:0000256" key="1">
    <source>
        <dbReference type="SAM" id="SignalP"/>
    </source>
</evidence>
<evidence type="ECO:0008006" key="4">
    <source>
        <dbReference type="Google" id="ProtNLM"/>
    </source>
</evidence>
<protein>
    <recommendedName>
        <fullName evidence="4">Lipoprotein</fullName>
    </recommendedName>
</protein>
<dbReference type="RefSeq" id="WP_108172099.1">
    <property type="nucleotide sequence ID" value="NZ_QBKQ01000002.1"/>
</dbReference>
<accession>A0A2T6AIR4</accession>
<gene>
    <name evidence="2" type="ORF">C8P64_2223</name>
</gene>
<keyword evidence="3" id="KW-1185">Reference proteome</keyword>
<keyword evidence="1" id="KW-0732">Signal</keyword>
<feature type="chain" id="PRO_5015669231" description="Lipoprotein" evidence="1">
    <location>
        <begin position="21"/>
        <end position="221"/>
    </location>
</feature>
<comment type="caution">
    <text evidence="2">The sequence shown here is derived from an EMBL/GenBank/DDBJ whole genome shotgun (WGS) entry which is preliminary data.</text>
</comment>
<organism evidence="2 3">
    <name type="scientific">Christiangramia gaetbulicola</name>
    <dbReference type="NCBI Taxonomy" id="703340"/>
    <lineage>
        <taxon>Bacteria</taxon>
        <taxon>Pseudomonadati</taxon>
        <taxon>Bacteroidota</taxon>
        <taxon>Flavobacteriia</taxon>
        <taxon>Flavobacteriales</taxon>
        <taxon>Flavobacteriaceae</taxon>
        <taxon>Christiangramia</taxon>
    </lineage>
</organism>
<dbReference type="OrthoDB" id="798271at2"/>
<evidence type="ECO:0000313" key="2">
    <source>
        <dbReference type="EMBL" id="PTX43691.1"/>
    </source>
</evidence>
<evidence type="ECO:0000313" key="3">
    <source>
        <dbReference type="Proteomes" id="UP000244174"/>
    </source>
</evidence>